<keyword evidence="1" id="KW-0812">Transmembrane</keyword>
<dbReference type="EMBL" id="FXAY01000007">
    <property type="protein sequence ID" value="SMG48002.1"/>
    <property type="molecule type" value="Genomic_DNA"/>
</dbReference>
<sequence>MEPEKSALKLLPKPIVNRQARVAAVNATLAGTLAAIGFIVLWAPLYLLRADGQLVLAPFVFISIPVIWYFAIRAIVFARRGLRWATTPEAAGATGLGVRAARRSLIGGIAAVVLPVPLFLLGGLPLTLLGLG</sequence>
<organism evidence="2 3">
    <name type="scientific">Agreia pratensis</name>
    <dbReference type="NCBI Taxonomy" id="150121"/>
    <lineage>
        <taxon>Bacteria</taxon>
        <taxon>Bacillati</taxon>
        <taxon>Actinomycetota</taxon>
        <taxon>Actinomycetes</taxon>
        <taxon>Micrococcales</taxon>
        <taxon>Microbacteriaceae</taxon>
        <taxon>Agreia</taxon>
    </lineage>
</organism>
<feature type="transmembrane region" description="Helical" evidence="1">
    <location>
        <begin position="21"/>
        <end position="43"/>
    </location>
</feature>
<keyword evidence="1" id="KW-0472">Membrane</keyword>
<evidence type="ECO:0000313" key="3">
    <source>
        <dbReference type="Proteomes" id="UP000193244"/>
    </source>
</evidence>
<dbReference type="OrthoDB" id="5124898at2"/>
<accession>A0A1X7L454</accession>
<feature type="transmembrane region" description="Helical" evidence="1">
    <location>
        <begin position="55"/>
        <end position="76"/>
    </location>
</feature>
<keyword evidence="3" id="KW-1185">Reference proteome</keyword>
<feature type="transmembrane region" description="Helical" evidence="1">
    <location>
        <begin position="105"/>
        <end position="131"/>
    </location>
</feature>
<proteinExistence type="predicted"/>
<reference evidence="3" key="1">
    <citation type="submission" date="2017-04" db="EMBL/GenBank/DDBJ databases">
        <authorList>
            <person name="Varghese N."/>
            <person name="Submissions S."/>
        </authorList>
    </citation>
    <scope>NUCLEOTIDE SEQUENCE [LARGE SCALE GENOMIC DNA]</scope>
    <source>
        <strain evidence="3">VKM Ac-2510</strain>
    </source>
</reference>
<name>A0A1X7L454_9MICO</name>
<dbReference type="Proteomes" id="UP000193244">
    <property type="component" value="Unassembled WGS sequence"/>
</dbReference>
<gene>
    <name evidence="2" type="ORF">SAMN06296010_3243</name>
</gene>
<keyword evidence="1" id="KW-1133">Transmembrane helix</keyword>
<dbReference type="AlphaFoldDB" id="A0A1X7L454"/>
<dbReference type="RefSeq" id="WP_085487965.1">
    <property type="nucleotide sequence ID" value="NZ_FXAY01000007.1"/>
</dbReference>
<evidence type="ECO:0000313" key="2">
    <source>
        <dbReference type="EMBL" id="SMG48002.1"/>
    </source>
</evidence>
<dbReference type="STRING" id="150121.SAMN06296010_3243"/>
<protein>
    <submittedName>
        <fullName evidence="2">Uncharacterized protein</fullName>
    </submittedName>
</protein>
<evidence type="ECO:0000256" key="1">
    <source>
        <dbReference type="SAM" id="Phobius"/>
    </source>
</evidence>